<dbReference type="STRING" id="13333.W1P5Y3"/>
<dbReference type="GO" id="GO:0016491">
    <property type="term" value="F:oxidoreductase activity"/>
    <property type="evidence" value="ECO:0007669"/>
    <property type="project" value="UniProtKB-KW"/>
</dbReference>
<dbReference type="InterPro" id="IPR024084">
    <property type="entry name" value="IsoPropMal-DH-like_dom"/>
</dbReference>
<dbReference type="AlphaFoldDB" id="W1P5Y3"/>
<dbReference type="Proteomes" id="UP000017836">
    <property type="component" value="Unassembled WGS sequence"/>
</dbReference>
<comment type="similarity">
    <text evidence="1">Belongs to the isocitrate and isopropylmalate dehydrogenases family.</text>
</comment>
<dbReference type="eggNOG" id="KOG0785">
    <property type="taxonomic scope" value="Eukaryota"/>
</dbReference>
<evidence type="ECO:0000256" key="1">
    <source>
        <dbReference type="ARBA" id="ARBA00007769"/>
    </source>
</evidence>
<evidence type="ECO:0000313" key="4">
    <source>
        <dbReference type="EMBL" id="ERN03318.1"/>
    </source>
</evidence>
<dbReference type="PANTHER" id="PTHR11835:SF34">
    <property type="entry name" value="ISOCITRATE DEHYDROGENASE [NAD] SUBUNIT ALPHA, MITOCHONDRIAL"/>
    <property type="match status" value="1"/>
</dbReference>
<reference evidence="5" key="1">
    <citation type="journal article" date="2013" name="Science">
        <title>The Amborella genome and the evolution of flowering plants.</title>
        <authorList>
            <consortium name="Amborella Genome Project"/>
        </authorList>
    </citation>
    <scope>NUCLEOTIDE SEQUENCE [LARGE SCALE GENOMIC DNA]</scope>
</reference>
<feature type="domain" description="Isopropylmalate dehydrogenase-like" evidence="3">
    <location>
        <begin position="6"/>
        <end position="61"/>
    </location>
</feature>
<keyword evidence="5" id="KW-1185">Reference proteome</keyword>
<accession>W1P5Y3</accession>
<evidence type="ECO:0000256" key="2">
    <source>
        <dbReference type="ARBA" id="ARBA00023002"/>
    </source>
</evidence>
<dbReference type="SUPFAM" id="SSF53659">
    <property type="entry name" value="Isocitrate/Isopropylmalate dehydrogenase-like"/>
    <property type="match status" value="1"/>
</dbReference>
<dbReference type="EMBL" id="KI394358">
    <property type="protein sequence ID" value="ERN03318.1"/>
    <property type="molecule type" value="Genomic_DNA"/>
</dbReference>
<protein>
    <recommendedName>
        <fullName evidence="3">Isopropylmalate dehydrogenase-like domain-containing protein</fullName>
    </recommendedName>
</protein>
<dbReference type="Gramene" id="ERN03318">
    <property type="protein sequence ID" value="ERN03318"/>
    <property type="gene ID" value="AMTR_s00003p00237430"/>
</dbReference>
<name>W1P5Y3_AMBTC</name>
<gene>
    <name evidence="4" type="ORF">AMTR_s00003p00237430</name>
</gene>
<evidence type="ECO:0000313" key="5">
    <source>
        <dbReference type="Proteomes" id="UP000017836"/>
    </source>
</evidence>
<dbReference type="PANTHER" id="PTHR11835">
    <property type="entry name" value="DECARBOXYLATING DEHYDROGENASES-ISOCITRATE, ISOPROPYLMALATE, TARTRATE"/>
    <property type="match status" value="1"/>
</dbReference>
<keyword evidence="2" id="KW-0560">Oxidoreductase</keyword>
<dbReference type="Gene3D" id="3.40.718.10">
    <property type="entry name" value="Isopropylmalate Dehydrogenase"/>
    <property type="match status" value="1"/>
</dbReference>
<sequence>MAESCEPTALLLSAVSMLRHLDLHDKADQIHNAILKTIAEGKYRTVDLGGNASTTDYTQAVCDNL</sequence>
<dbReference type="OMA" id="NKIQMAC"/>
<evidence type="ECO:0000259" key="3">
    <source>
        <dbReference type="Pfam" id="PF00180"/>
    </source>
</evidence>
<organism evidence="4 5">
    <name type="scientific">Amborella trichopoda</name>
    <dbReference type="NCBI Taxonomy" id="13333"/>
    <lineage>
        <taxon>Eukaryota</taxon>
        <taxon>Viridiplantae</taxon>
        <taxon>Streptophyta</taxon>
        <taxon>Embryophyta</taxon>
        <taxon>Tracheophyta</taxon>
        <taxon>Spermatophyta</taxon>
        <taxon>Magnoliopsida</taxon>
        <taxon>Amborellales</taxon>
        <taxon>Amborellaceae</taxon>
        <taxon>Amborella</taxon>
    </lineage>
</organism>
<dbReference type="Pfam" id="PF00180">
    <property type="entry name" value="Iso_dh"/>
    <property type="match status" value="1"/>
</dbReference>
<proteinExistence type="inferred from homology"/>
<dbReference type="HOGENOM" id="CLU_031953_0_4_1"/>